<keyword evidence="1" id="KW-0732">Signal</keyword>
<dbReference type="EMBL" id="BAFK01000021">
    <property type="protein sequence ID" value="GAB60095.1"/>
    <property type="molecule type" value="Genomic_DNA"/>
</dbReference>
<comment type="caution">
    <text evidence="2">The sequence shown here is derived from an EMBL/GenBank/DDBJ whole genome shotgun (WGS) entry which is preliminary data.</text>
</comment>
<evidence type="ECO:0000256" key="1">
    <source>
        <dbReference type="SAM" id="SignalP"/>
    </source>
</evidence>
<accession>I1E1B7</accession>
<sequence>MKRIFTCIVILFLIACQPVTSSEPEFRPEPVPVSALWIGGADGGVYVDISRDDKNYSGTVYTDSTGDVWYSGSFTYSGTAEFDVKSAESYTGWDGEMLYLANGEYLKAE</sequence>
<dbReference type="Proteomes" id="UP000004374">
    <property type="component" value="Unassembled WGS sequence"/>
</dbReference>
<dbReference type="OrthoDB" id="7010449at2"/>
<evidence type="ECO:0000313" key="3">
    <source>
        <dbReference type="Proteomes" id="UP000004374"/>
    </source>
</evidence>
<dbReference type="PROSITE" id="PS51257">
    <property type="entry name" value="PROKAR_LIPOPROTEIN"/>
    <property type="match status" value="1"/>
</dbReference>
<protein>
    <recommendedName>
        <fullName evidence="4">Lipoprotein</fullName>
    </recommendedName>
</protein>
<evidence type="ECO:0000313" key="2">
    <source>
        <dbReference type="EMBL" id="GAB60095.1"/>
    </source>
</evidence>
<feature type="chain" id="PRO_5003638867" description="Lipoprotein" evidence="1">
    <location>
        <begin position="22"/>
        <end position="109"/>
    </location>
</feature>
<name>I1E1B7_9GAMM</name>
<keyword evidence="3" id="KW-1185">Reference proteome</keyword>
<evidence type="ECO:0008006" key="4">
    <source>
        <dbReference type="Google" id="ProtNLM"/>
    </source>
</evidence>
<dbReference type="AlphaFoldDB" id="I1E1B7"/>
<gene>
    <name evidence="2" type="ORF">RNAN_3109</name>
</gene>
<feature type="signal peptide" evidence="1">
    <location>
        <begin position="1"/>
        <end position="21"/>
    </location>
</feature>
<reference evidence="2 3" key="1">
    <citation type="journal article" date="2012" name="J. Bacteriol.">
        <title>Genome Sequence of the Protease-Producing Bacterium Rheinheimera nanhaiensis E407-8T, Isolated from Deep-Sea Sediment of the South China Sea.</title>
        <authorList>
            <person name="Zhang X.-Y."/>
            <person name="Zhang Y.-J."/>
            <person name="Qin Q.-L."/>
            <person name="Xie B.-B."/>
            <person name="Chen X.-L."/>
            <person name="Zhou B.-C."/>
            <person name="Zhang Y.-Z."/>
        </authorList>
    </citation>
    <scope>NUCLEOTIDE SEQUENCE [LARGE SCALE GENOMIC DNA]</scope>
    <source>
        <strain evidence="2 3">E407-8</strain>
    </source>
</reference>
<dbReference type="RefSeq" id="WP_008223334.1">
    <property type="nucleotide sequence ID" value="NZ_BAFK01000021.1"/>
</dbReference>
<organism evidence="2 3">
    <name type="scientific">Rheinheimera nanhaiensis E407-8</name>
    <dbReference type="NCBI Taxonomy" id="562729"/>
    <lineage>
        <taxon>Bacteria</taxon>
        <taxon>Pseudomonadati</taxon>
        <taxon>Pseudomonadota</taxon>
        <taxon>Gammaproteobacteria</taxon>
        <taxon>Chromatiales</taxon>
        <taxon>Chromatiaceae</taxon>
        <taxon>Rheinheimera</taxon>
    </lineage>
</organism>
<proteinExistence type="predicted"/>